<dbReference type="InterPro" id="IPR045506">
    <property type="entry name" value="DUF6484"/>
</dbReference>
<gene>
    <name evidence="2" type="ORF">BZL54_05960</name>
</gene>
<dbReference type="AlphaFoldDB" id="A0A2A4FJK5"/>
<accession>A0A2A4FJK5</accession>
<dbReference type="EMBL" id="MTZU01000019">
    <property type="protein sequence ID" value="PCE33257.1"/>
    <property type="molecule type" value="Genomic_DNA"/>
</dbReference>
<evidence type="ECO:0000259" key="1">
    <source>
        <dbReference type="Pfam" id="PF20093"/>
    </source>
</evidence>
<feature type="domain" description="DUF6484" evidence="1">
    <location>
        <begin position="24"/>
        <end position="84"/>
    </location>
</feature>
<dbReference type="Pfam" id="PF20093">
    <property type="entry name" value="DUF6484"/>
    <property type="match status" value="1"/>
</dbReference>
<name>A0A2A4FJK5_9BURK</name>
<comment type="caution">
    <text evidence="2">The sequence shown here is derived from an EMBL/GenBank/DDBJ whole genome shotgun (WGS) entry which is preliminary data.</text>
</comment>
<protein>
    <recommendedName>
        <fullName evidence="1">DUF6484 domain-containing protein</fullName>
    </recommendedName>
</protein>
<evidence type="ECO:0000313" key="2">
    <source>
        <dbReference type="EMBL" id="PCE33257.1"/>
    </source>
</evidence>
<dbReference type="GeneID" id="69000497"/>
<dbReference type="Proteomes" id="UP000217994">
    <property type="component" value="Unassembled WGS sequence"/>
</dbReference>
<reference evidence="2 3" key="1">
    <citation type="submission" date="2017-01" db="EMBL/GenBank/DDBJ databases">
        <title>Whole-Genome Shotgun Sequencing of Two beta-Proteobacterial Species in Search of the Bulgecin Biosynthetic Cluster.</title>
        <authorList>
            <person name="Horsman M.E."/>
            <person name="Marous D.R."/>
            <person name="Li R."/>
            <person name="Oliver R.A."/>
            <person name="Byun B."/>
            <person name="Emrich S.J."/>
            <person name="Boggess B."/>
            <person name="Townsend C.A."/>
            <person name="Mobashery S."/>
        </authorList>
    </citation>
    <scope>NUCLEOTIDE SEQUENCE [LARGE SCALE GENOMIC DNA]</scope>
    <source>
        <strain evidence="2 3">ATCC 31433</strain>
    </source>
</reference>
<proteinExistence type="predicted"/>
<dbReference type="RefSeq" id="WP_133117901.1">
    <property type="nucleotide sequence ID" value="NZ_CP020738.1"/>
</dbReference>
<organism evidence="2 3">
    <name type="scientific">Burkholderia ubonensis subsp. mesacidophila</name>
    <dbReference type="NCBI Taxonomy" id="265293"/>
    <lineage>
        <taxon>Bacteria</taxon>
        <taxon>Pseudomonadati</taxon>
        <taxon>Pseudomonadota</taxon>
        <taxon>Betaproteobacteria</taxon>
        <taxon>Burkholderiales</taxon>
        <taxon>Burkholderiaceae</taxon>
        <taxon>Burkholderia</taxon>
        <taxon>Burkholderia cepacia complex</taxon>
    </lineage>
</organism>
<sequence>MGLIEKFQAPATDARPRGNDEITLGAIASVSADGNVFVDYPDNPVGRALHAVCAARIEATAVGRRVALLFVQGDPARPIVLGLIRQASVSNGVSAEIINGSVVFHSAHELSFRCGASSLSMSSDGRVVVRGKYIASYADGTQRIRGATVEIN</sequence>
<evidence type="ECO:0000313" key="3">
    <source>
        <dbReference type="Proteomes" id="UP000217994"/>
    </source>
</evidence>